<evidence type="ECO:0000313" key="4">
    <source>
        <dbReference type="Proteomes" id="UP000003879"/>
    </source>
</evidence>
<dbReference type="AlphaFoldDB" id="A0A0E2AWX4"/>
<feature type="signal peptide" evidence="2">
    <location>
        <begin position="1"/>
        <end position="20"/>
    </location>
</feature>
<name>A0A0E2AWX4_BACFG</name>
<protein>
    <recommendedName>
        <fullName evidence="5">Carbohydrate-selective porin, OprB family</fullName>
    </recommendedName>
</protein>
<comment type="similarity">
    <text evidence="1">Belongs to the OprB family.</text>
</comment>
<reference evidence="3 4" key="1">
    <citation type="submission" date="2012-02" db="EMBL/GenBank/DDBJ databases">
        <title>The Genome Sequence of Bacteroides fragilis CL07T12C05.</title>
        <authorList>
            <consortium name="The Broad Institute Genome Sequencing Platform"/>
            <person name="Earl A."/>
            <person name="Ward D."/>
            <person name="Feldgarden M."/>
            <person name="Gevers D."/>
            <person name="Zitomersky N.L."/>
            <person name="Coyne M.J."/>
            <person name="Comstock L.E."/>
            <person name="Young S.K."/>
            <person name="Zeng Q."/>
            <person name="Gargeya S."/>
            <person name="Fitzgerald M."/>
            <person name="Haas B."/>
            <person name="Abouelleil A."/>
            <person name="Alvarado L."/>
            <person name="Arachchi H.M."/>
            <person name="Berlin A."/>
            <person name="Chapman S.B."/>
            <person name="Gearin G."/>
            <person name="Goldberg J."/>
            <person name="Griggs A."/>
            <person name="Gujja S."/>
            <person name="Hansen M."/>
            <person name="Heiman D."/>
            <person name="Howarth C."/>
            <person name="Larimer J."/>
            <person name="Lui A."/>
            <person name="MacDonald P.J.P."/>
            <person name="McCowen C."/>
            <person name="Montmayeur A."/>
            <person name="Murphy C."/>
            <person name="Neiman D."/>
            <person name="Pearson M."/>
            <person name="Priest M."/>
            <person name="Roberts A."/>
            <person name="Saif S."/>
            <person name="Shea T."/>
            <person name="Sisk P."/>
            <person name="Stolte C."/>
            <person name="Sykes S."/>
            <person name="Wortman J."/>
            <person name="Nusbaum C."/>
            <person name="Birren B."/>
        </authorList>
    </citation>
    <scope>NUCLEOTIDE SEQUENCE [LARGE SCALE GENOMIC DNA]</scope>
    <source>
        <strain evidence="3 4">CL07T12C05</strain>
    </source>
</reference>
<dbReference type="EMBL" id="AGXN01000003">
    <property type="protein sequence ID" value="EIZ00133.1"/>
    <property type="molecule type" value="Genomic_DNA"/>
</dbReference>
<dbReference type="HOGENOM" id="CLU_766527_0_0_10"/>
<evidence type="ECO:0000256" key="2">
    <source>
        <dbReference type="SAM" id="SignalP"/>
    </source>
</evidence>
<keyword evidence="2" id="KW-0732">Signal</keyword>
<proteinExistence type="inferred from homology"/>
<organism evidence="3 4">
    <name type="scientific">Bacteroides fragilis CL07T12C05</name>
    <dbReference type="NCBI Taxonomy" id="997883"/>
    <lineage>
        <taxon>Bacteria</taxon>
        <taxon>Pseudomonadati</taxon>
        <taxon>Bacteroidota</taxon>
        <taxon>Bacteroidia</taxon>
        <taxon>Bacteroidales</taxon>
        <taxon>Bacteroidaceae</taxon>
        <taxon>Bacteroides</taxon>
    </lineage>
</organism>
<comment type="caution">
    <text evidence="3">The sequence shown here is derived from an EMBL/GenBank/DDBJ whole genome shotgun (WGS) entry which is preliminary data.</text>
</comment>
<evidence type="ECO:0000313" key="3">
    <source>
        <dbReference type="EMBL" id="EIZ00133.1"/>
    </source>
</evidence>
<dbReference type="RefSeq" id="WP_005796823.1">
    <property type="nucleotide sequence ID" value="NZ_JH724215.1"/>
</dbReference>
<dbReference type="InterPro" id="IPR038673">
    <property type="entry name" value="OprB_sf"/>
</dbReference>
<evidence type="ECO:0008006" key="5">
    <source>
        <dbReference type="Google" id="ProtNLM"/>
    </source>
</evidence>
<dbReference type="Gene3D" id="2.40.160.180">
    <property type="entry name" value="Carbohydrate-selective porin OprB"/>
    <property type="match status" value="1"/>
</dbReference>
<gene>
    <name evidence="3" type="ORF">HMPREF1056_00281</name>
</gene>
<dbReference type="PATRIC" id="fig|997883.3.peg.301"/>
<accession>A0A0E2AWX4</accession>
<sequence>MNYIAIVCWMLFGSVLRLCAQTCGATYITEFQYDLKKRTNWCNLLRLDAYVPIGTKGILEFASIHVYKTRPERIINDLQTFSNIEEDNLPCAIAVLGYTRLVGNVTLFAGIRNLNEDYFTTPCMSLFTNSSCGIFPTLSANYPIANYPLAALCLDYKMTLGRFGIESSLYNGKGYNGWSKGKHPFTFNPRKDGVFSITEINYQTEYGKCFGGFSLHTNGDMPDVAGEWKTREREKKVSPKMTFAWWGYAERKLWSRVRQEVNLLVQYTRTSSVFSECRNYMGAGVTWIYVPGGQKRHEAGLFLSAAQFKSCDEVAGEVTYRYSFNRDTYIQPAIHLIKNGGGLHEVFLIRMGYILNGGRVR</sequence>
<dbReference type="Proteomes" id="UP000003879">
    <property type="component" value="Unassembled WGS sequence"/>
</dbReference>
<evidence type="ECO:0000256" key="1">
    <source>
        <dbReference type="ARBA" id="ARBA00008769"/>
    </source>
</evidence>
<feature type="chain" id="PRO_5002392565" description="Carbohydrate-selective porin, OprB family" evidence="2">
    <location>
        <begin position="21"/>
        <end position="361"/>
    </location>
</feature>